<evidence type="ECO:0000256" key="1">
    <source>
        <dbReference type="ARBA" id="ARBA00022723"/>
    </source>
</evidence>
<dbReference type="GO" id="GO:0008270">
    <property type="term" value="F:zinc ion binding"/>
    <property type="evidence" value="ECO:0007669"/>
    <property type="project" value="InterPro"/>
</dbReference>
<organism evidence="4 5">
    <name type="scientific">Ruminococcus flavefaciens 007c</name>
    <dbReference type="NCBI Taxonomy" id="1341157"/>
    <lineage>
        <taxon>Bacteria</taxon>
        <taxon>Bacillati</taxon>
        <taxon>Bacillota</taxon>
        <taxon>Clostridia</taxon>
        <taxon>Eubacteriales</taxon>
        <taxon>Oscillospiraceae</taxon>
        <taxon>Ruminococcus</taxon>
    </lineage>
</organism>
<dbReference type="Gene3D" id="3.30.70.2330">
    <property type="match status" value="1"/>
</dbReference>
<proteinExistence type="predicted"/>
<dbReference type="SMART" id="SM00910">
    <property type="entry name" value="HIRAN"/>
    <property type="match status" value="1"/>
</dbReference>
<dbReference type="GO" id="GO:0016818">
    <property type="term" value="F:hydrolase activity, acting on acid anhydrides, in phosphorus-containing anhydrides"/>
    <property type="evidence" value="ECO:0007669"/>
    <property type="project" value="InterPro"/>
</dbReference>
<dbReference type="Proteomes" id="UP000019365">
    <property type="component" value="Unassembled WGS sequence"/>
</dbReference>
<dbReference type="OrthoDB" id="1824485at2"/>
<gene>
    <name evidence="4" type="ORF">RF007C_03465</name>
</gene>
<dbReference type="PATRIC" id="fig|1341157.4.peg.1344"/>
<accession>W7UZQ9</accession>
<keyword evidence="5" id="KW-1185">Reference proteome</keyword>
<feature type="domain" description="HIRAN" evidence="3">
    <location>
        <begin position="8"/>
        <end position="109"/>
    </location>
</feature>
<dbReference type="Pfam" id="PF08797">
    <property type="entry name" value="HIRAN"/>
    <property type="match status" value="1"/>
</dbReference>
<keyword evidence="2" id="KW-0378">Hydrolase</keyword>
<dbReference type="eggNOG" id="ENOG502ZBXV">
    <property type="taxonomic scope" value="Bacteria"/>
</dbReference>
<dbReference type="RefSeq" id="WP_028514517.1">
    <property type="nucleotide sequence ID" value="NZ_ATAX01000022.1"/>
</dbReference>
<reference evidence="4 5" key="1">
    <citation type="journal article" date="2014" name="PLoS ONE">
        <title>Rumen cellulosomics: divergent fiber-degrading strategies revealed by comparative genome-wide analysis of six ruminococcal strains.</title>
        <authorList>
            <person name="Dassa B."/>
            <person name="Borovok I."/>
            <person name="Ruimy-Israeli V."/>
            <person name="Lamed R."/>
            <person name="Flint H.J."/>
            <person name="Duncan S.H."/>
            <person name="Henrissat B."/>
            <person name="Coutinho P."/>
            <person name="Morrison M."/>
            <person name="Mosoni P."/>
            <person name="Yeoman C.J."/>
            <person name="White B.A."/>
            <person name="Bayer E.A."/>
        </authorList>
    </citation>
    <scope>NUCLEOTIDE SEQUENCE [LARGE SCALE GENOMIC DNA]</scope>
    <source>
        <strain evidence="4 5">007c</strain>
    </source>
</reference>
<comment type="caution">
    <text evidence="4">The sequence shown here is derived from an EMBL/GenBank/DDBJ whole genome shotgun (WGS) entry which is preliminary data.</text>
</comment>
<dbReference type="GO" id="GO:0003676">
    <property type="term" value="F:nucleic acid binding"/>
    <property type="evidence" value="ECO:0007669"/>
    <property type="project" value="InterPro"/>
</dbReference>
<sequence length="1126" mass="127201">MNNIMEIQREAIIEIVGTQYEGRAVNHNPLFLQQGFILRHQSDNPHDHNAVLLLTEDGKELGYLPKGYASLYAPAIDSGRYSFSIEIVKSEPDPERPILIVKITSELKNHSEEDIEADILSFVQNIVNGYAQRTTEYLAFIYSEKVNVDELLLSLNSARLIQKLHSCSSDLIESYDIKQNSEKYTPITKENLTPFLSDLKADVSDILKKIQKAYNESLDIDDEDEYHRVQSEIRERRKKFRSYDELLTSLLDAATAYVNISINPTSIPENHDPEQTITVMKENDTPTSNNLTISEPLQSAPQTVEHEPETNLSDSPQLTEQAFFDWLISDGCVSESSAKQYISNIHSIEKLYQTIYGVKRSIIGANSSDTVGSMIESLIQRNEYIDANERRHNSFSNSLIKFIQFADISVDGLKSALEKKNYQPPSSTQPYVIKTVDFDNPQNCTYYKPCSFILNELQHSVESWRELYTKFLIQLYTDNAYSDSLKTLSGKSLYGHRIDFADKTLSHYLRRPIRISANFFAEGNLSAIDIIKHIKYLMDICSIDDEHMIIEYTTQEKIIETILPDDSDNDNAKEFQQLTIDSMPELQSSHDESKDTVVTDHPEIKPSIADKDRISKESFIEWLTNVTGLADATAQSYYSSVTTSERIAREQNLKSQRLLSAQSYEEARKTFDELLNCDAFVKMNITAHNSLTAGVKKLLSYIGAKENASNQENTTPESTSITTDNTAATTPLHFTPDASKPFVLQDVIIEIMSSDAPEITKYHEHKGGFSSKSLCSLIKEYYRKSFSLFEISKILMLDRSFQSVGKGCYTLNKTMLSHEEAEPDNSEHNIPEKTVPVETETIPNQDDYPPVTPEVQWTDTEAIQADGNTAEKLTAAPIEIGTAPDQSDYPPVTPEVQRTDAEVIQVNENETEDLTIESIIEVIKENSDNLQYEYGFGAYEIKTLLSHKGITTASEDQIEALMSECSELQEIEDGYYALSENDNEDNTHVELVSLIEDKPETMTSEATIPDTVPVEPQEISADSMHIVLRLNGNIIRAYDYSDALNKVCEFSINCKPFRMARIAGQAIRLNGNSVFYRKAVPVDGYNKLSNGLQIITINNLPDLQTITTAVQKYCHIDDDMITIISK</sequence>
<name>W7UZQ9_RUMFL</name>
<evidence type="ECO:0000313" key="4">
    <source>
        <dbReference type="EMBL" id="EWM53982.1"/>
    </source>
</evidence>
<dbReference type="AlphaFoldDB" id="W7UZQ9"/>
<evidence type="ECO:0000256" key="2">
    <source>
        <dbReference type="ARBA" id="ARBA00022801"/>
    </source>
</evidence>
<evidence type="ECO:0000313" key="5">
    <source>
        <dbReference type="Proteomes" id="UP000019365"/>
    </source>
</evidence>
<keyword evidence="1" id="KW-0479">Metal-binding</keyword>
<dbReference type="EMBL" id="ATAX01000022">
    <property type="protein sequence ID" value="EWM53982.1"/>
    <property type="molecule type" value="Genomic_DNA"/>
</dbReference>
<evidence type="ECO:0000259" key="3">
    <source>
        <dbReference type="SMART" id="SM00910"/>
    </source>
</evidence>
<protein>
    <recommendedName>
        <fullName evidence="3">HIRAN domain-containing protein</fullName>
    </recommendedName>
</protein>
<dbReference type="InterPro" id="IPR014905">
    <property type="entry name" value="HIRAN"/>
</dbReference>